<evidence type="ECO:0000313" key="4">
    <source>
        <dbReference type="EMBL" id="GAC22051.1"/>
    </source>
</evidence>
<feature type="domain" description="Mannitol dehydrogenase C-terminal" evidence="3">
    <location>
        <begin position="282"/>
        <end position="472"/>
    </location>
</feature>
<comment type="caution">
    <text evidence="4">The sequence shown here is derived from an EMBL/GenBank/DDBJ whole genome shotgun (WGS) entry which is preliminary data.</text>
</comment>
<proteinExistence type="predicted"/>
<evidence type="ECO:0000259" key="2">
    <source>
        <dbReference type="Pfam" id="PF01232"/>
    </source>
</evidence>
<feature type="domain" description="Mannitol dehydrogenase N-terminal" evidence="2">
    <location>
        <begin position="29"/>
        <end position="274"/>
    </location>
</feature>
<dbReference type="Proteomes" id="UP000006327">
    <property type="component" value="Unassembled WGS sequence"/>
</dbReference>
<organism evidence="4 5">
    <name type="scientific">Paraglaciecola arctica BSs20135</name>
    <dbReference type="NCBI Taxonomy" id="493475"/>
    <lineage>
        <taxon>Bacteria</taxon>
        <taxon>Pseudomonadati</taxon>
        <taxon>Pseudomonadota</taxon>
        <taxon>Gammaproteobacteria</taxon>
        <taxon>Alteromonadales</taxon>
        <taxon>Alteromonadaceae</taxon>
        <taxon>Paraglaciecola</taxon>
    </lineage>
</organism>
<dbReference type="Gene3D" id="1.10.1040.10">
    <property type="entry name" value="N-(1-d-carboxylethyl)-l-norvaline Dehydrogenase, domain 2"/>
    <property type="match status" value="1"/>
</dbReference>
<dbReference type="InterPro" id="IPR008927">
    <property type="entry name" value="6-PGluconate_DH-like_C_sf"/>
</dbReference>
<accession>K6YDL4</accession>
<dbReference type="eggNOG" id="COG0246">
    <property type="taxonomic scope" value="Bacteria"/>
</dbReference>
<name>K6YDL4_9ALTE</name>
<dbReference type="SUPFAM" id="SSF48179">
    <property type="entry name" value="6-phosphogluconate dehydrogenase C-terminal domain-like"/>
    <property type="match status" value="1"/>
</dbReference>
<dbReference type="InterPro" id="IPR013328">
    <property type="entry name" value="6PGD_dom2"/>
</dbReference>
<keyword evidence="5" id="KW-1185">Reference proteome</keyword>
<dbReference type="PRINTS" id="PR00084">
    <property type="entry name" value="MTLDHDRGNASE"/>
</dbReference>
<sequence length="488" mass="54637">MSQLNIQSLSQLPKQIRKPTYDVENTGRGIVHLGPGAFHRAHQAVYTDLAMSASGGNWKIDAVSLRSQDLRDKLATQDNLYSLVILDENPYIQAIAAFNNIFVLGDQREQVMSSMCDALTHIISLTITEKGYCLDSAGELDWSNSDIQKDKNSPDKPVSAIGLLVAVLKERKNSGADQLTIISCDNLSDNGTKLGKAVVTFANVIEPELGQWIASNICFPNTMVDSITPATSEELKQQTEKELGVEDAWPIQREAFTQWVIEDNFSGPRPDWEKVGVTFTQDVYLYEKAKLRVLNGTHSTLAYVGRLCDLETVYQAISEPSFEAFIRKLLVTEILPSIGATQEMDLAQYADDILQRYHNKHIRHFLSQIAWDGSQKLPFRILNTIRDNIQNKQSISLLCIPIAAWSLFILKQHSQGQQLVDPLAPELLELADKYSTEPLAFVDEILNLKSVFAELSNNSNFRSQVKQHVTTLANINKQNFAQILDDLT</sequence>
<dbReference type="InterPro" id="IPR013118">
    <property type="entry name" value="Mannitol_DH_C"/>
</dbReference>
<dbReference type="RefSeq" id="WP_007625621.1">
    <property type="nucleotide sequence ID" value="NZ_BAEO01000067.1"/>
</dbReference>
<keyword evidence="1 4" id="KW-0560">Oxidoreductase</keyword>
<dbReference type="PANTHER" id="PTHR43362:SF1">
    <property type="entry name" value="MANNITOL DEHYDROGENASE 2-RELATED"/>
    <property type="match status" value="1"/>
</dbReference>
<dbReference type="InterPro" id="IPR000669">
    <property type="entry name" value="Mannitol_DH"/>
</dbReference>
<dbReference type="GO" id="GO:0008866">
    <property type="term" value="F:fructuronate reductase activity"/>
    <property type="evidence" value="ECO:0007669"/>
    <property type="project" value="UniProtKB-EC"/>
</dbReference>
<dbReference type="PANTHER" id="PTHR43362">
    <property type="entry name" value="MANNITOL DEHYDROGENASE DSF1-RELATED"/>
    <property type="match status" value="1"/>
</dbReference>
<evidence type="ECO:0000313" key="5">
    <source>
        <dbReference type="Proteomes" id="UP000006327"/>
    </source>
</evidence>
<dbReference type="Pfam" id="PF01232">
    <property type="entry name" value="Mannitol_dh"/>
    <property type="match status" value="1"/>
</dbReference>
<evidence type="ECO:0000256" key="1">
    <source>
        <dbReference type="ARBA" id="ARBA00023002"/>
    </source>
</evidence>
<dbReference type="Gene3D" id="3.40.50.720">
    <property type="entry name" value="NAD(P)-binding Rossmann-like Domain"/>
    <property type="match status" value="1"/>
</dbReference>
<dbReference type="AlphaFoldDB" id="K6YDL4"/>
<dbReference type="OrthoDB" id="271711at2"/>
<dbReference type="InterPro" id="IPR013131">
    <property type="entry name" value="Mannitol_DH_N"/>
</dbReference>
<dbReference type="SUPFAM" id="SSF51735">
    <property type="entry name" value="NAD(P)-binding Rossmann-fold domains"/>
    <property type="match status" value="1"/>
</dbReference>
<dbReference type="EMBL" id="BAEO01000067">
    <property type="protein sequence ID" value="GAC22051.1"/>
    <property type="molecule type" value="Genomic_DNA"/>
</dbReference>
<dbReference type="InterPro" id="IPR036291">
    <property type="entry name" value="NAD(P)-bd_dom_sf"/>
</dbReference>
<dbReference type="EC" id="1.1.1.57" evidence="4"/>
<dbReference type="Pfam" id="PF08125">
    <property type="entry name" value="Mannitol_dh_C"/>
    <property type="match status" value="1"/>
</dbReference>
<evidence type="ECO:0000259" key="3">
    <source>
        <dbReference type="Pfam" id="PF08125"/>
    </source>
</evidence>
<dbReference type="InterPro" id="IPR050988">
    <property type="entry name" value="Mannitol_DH/Oxidoreductase"/>
</dbReference>
<reference evidence="4 5" key="1">
    <citation type="journal article" date="2017" name="Antonie Van Leeuwenhoek">
        <title>Rhizobium rhizosphaerae sp. nov., a novel species isolated from rice rhizosphere.</title>
        <authorList>
            <person name="Zhao J.J."/>
            <person name="Zhang J."/>
            <person name="Zhang R.J."/>
            <person name="Zhang C.W."/>
            <person name="Yin H.Q."/>
            <person name="Zhang X.X."/>
        </authorList>
    </citation>
    <scope>NUCLEOTIDE SEQUENCE [LARGE SCALE GENOMIC DNA]</scope>
    <source>
        <strain evidence="4 5">BSs20135</strain>
    </source>
</reference>
<dbReference type="STRING" id="493475.GARC_5116"/>
<protein>
    <submittedName>
        <fullName evidence="4">Fructuronate reductase</fullName>
        <ecNumber evidence="4">1.1.1.57</ecNumber>
    </submittedName>
</protein>
<gene>
    <name evidence="4" type="primary">uxuB</name>
    <name evidence="4" type="ORF">GARC_5116</name>
</gene>